<dbReference type="Proteomes" id="UP000033556">
    <property type="component" value="Unassembled WGS sequence"/>
</dbReference>
<sequence>MYNYTAYVKRLNDKFKKQEHTEIVDNTVSKDHLFQILNDNNNATQPIQTLLNQNSFEITNNIEHNKAENMRDIMMLKKEEIKGAEMENFISDMLKDKNFIDLIKIVRNMNILLIGVIKL</sequence>
<comment type="caution">
    <text evidence="1">The sequence shown here is derived from an EMBL/GenBank/DDBJ whole genome shotgun (WGS) entry which is preliminary data.</text>
</comment>
<dbReference type="RefSeq" id="WP_014391710.1">
    <property type="nucleotide sequence ID" value="NZ_LANR01000001.1"/>
</dbReference>
<dbReference type="AlphaFoldDB" id="A0A0F3N0B2"/>
<reference evidence="1 2" key="1">
    <citation type="submission" date="2015-01" db="EMBL/GenBank/DDBJ databases">
        <title>Genome Sequencing of Rickettsiales.</title>
        <authorList>
            <person name="Daugherty S.C."/>
            <person name="Su Q."/>
            <person name="Abolude K."/>
            <person name="Beier-Sexton M."/>
            <person name="Carlyon J.A."/>
            <person name="Carter R."/>
            <person name="Day N.P."/>
            <person name="Dumler S.J."/>
            <person name="Dyachenko V."/>
            <person name="Godinez A."/>
            <person name="Kurtti T.J."/>
            <person name="Lichay M."/>
            <person name="Mullins K.E."/>
            <person name="Ott S."/>
            <person name="Pappas-Brown V."/>
            <person name="Paris D.H."/>
            <person name="Patel P."/>
            <person name="Richards A.L."/>
            <person name="Sadzewicz L."/>
            <person name="Sears K."/>
            <person name="Seidman D."/>
            <person name="Sengamalay N."/>
            <person name="Stenos J."/>
            <person name="Tallon L.J."/>
            <person name="Vincent G."/>
            <person name="Fraser C.M."/>
            <person name="Munderloh U."/>
            <person name="Dunning-Hotopp J.C."/>
        </authorList>
    </citation>
    <scope>NUCLEOTIDE SEQUENCE [LARGE SCALE GENOMIC DNA]</scope>
    <source>
        <strain evidence="1 2">Ac/Pa</strain>
    </source>
</reference>
<gene>
    <name evidence="1" type="ORF">APHACPA_0386</name>
</gene>
<protein>
    <submittedName>
        <fullName evidence="1">Uncharacterized protein</fullName>
    </submittedName>
</protein>
<dbReference type="EMBL" id="LANR01000001">
    <property type="protein sequence ID" value="KJV61381.1"/>
    <property type="molecule type" value="Genomic_DNA"/>
</dbReference>
<evidence type="ECO:0000313" key="1">
    <source>
        <dbReference type="EMBL" id="KJV61381.1"/>
    </source>
</evidence>
<accession>A0A0F3N0B2</accession>
<organism evidence="1 2">
    <name type="scientific">Rickettsia amblyommatis str. Ac/Pa</name>
    <dbReference type="NCBI Taxonomy" id="1359164"/>
    <lineage>
        <taxon>Bacteria</taxon>
        <taxon>Pseudomonadati</taxon>
        <taxon>Pseudomonadota</taxon>
        <taxon>Alphaproteobacteria</taxon>
        <taxon>Rickettsiales</taxon>
        <taxon>Rickettsiaceae</taxon>
        <taxon>Rickettsieae</taxon>
        <taxon>Rickettsia</taxon>
        <taxon>spotted fever group</taxon>
    </lineage>
</organism>
<keyword evidence="2" id="KW-1185">Reference proteome</keyword>
<proteinExistence type="predicted"/>
<name>A0A0F3N0B2_RICAM</name>
<evidence type="ECO:0000313" key="2">
    <source>
        <dbReference type="Proteomes" id="UP000033556"/>
    </source>
</evidence>
<dbReference type="PATRIC" id="fig|1359164.3.peg.382"/>